<dbReference type="SUPFAM" id="SSF54495">
    <property type="entry name" value="UBC-like"/>
    <property type="match status" value="1"/>
</dbReference>
<accession>A0A0V0HH58</accession>
<dbReference type="PROSITE" id="PS50127">
    <property type="entry name" value="UBC_2"/>
    <property type="match status" value="1"/>
</dbReference>
<protein>
    <submittedName>
        <fullName evidence="2">Putative ovule protein</fullName>
    </submittedName>
</protein>
<dbReference type="Gene3D" id="3.10.110.10">
    <property type="entry name" value="Ubiquitin Conjugating Enzyme"/>
    <property type="match status" value="1"/>
</dbReference>
<dbReference type="InterPro" id="IPR000608">
    <property type="entry name" value="UBC"/>
</dbReference>
<dbReference type="SMART" id="SM00212">
    <property type="entry name" value="UBCc"/>
    <property type="match status" value="1"/>
</dbReference>
<name>A0A0V0HH58_SOLCH</name>
<proteinExistence type="predicted"/>
<reference evidence="2" key="1">
    <citation type="submission" date="2015-12" db="EMBL/GenBank/DDBJ databases">
        <title>Gene expression during late stages of embryo sac development: a critical building block for successful pollen-pistil interactions.</title>
        <authorList>
            <person name="Liu Y."/>
            <person name="Joly V."/>
            <person name="Sabar M."/>
            <person name="Matton D.P."/>
        </authorList>
    </citation>
    <scope>NUCLEOTIDE SEQUENCE</scope>
</reference>
<evidence type="ECO:0000259" key="1">
    <source>
        <dbReference type="PROSITE" id="PS50127"/>
    </source>
</evidence>
<organism evidence="2">
    <name type="scientific">Solanum chacoense</name>
    <name type="common">Chaco potato</name>
    <dbReference type="NCBI Taxonomy" id="4108"/>
    <lineage>
        <taxon>Eukaryota</taxon>
        <taxon>Viridiplantae</taxon>
        <taxon>Streptophyta</taxon>
        <taxon>Embryophyta</taxon>
        <taxon>Tracheophyta</taxon>
        <taxon>Spermatophyta</taxon>
        <taxon>Magnoliopsida</taxon>
        <taxon>eudicotyledons</taxon>
        <taxon>Gunneridae</taxon>
        <taxon>Pentapetalae</taxon>
        <taxon>asterids</taxon>
        <taxon>lamiids</taxon>
        <taxon>Solanales</taxon>
        <taxon>Solanaceae</taxon>
        <taxon>Solanoideae</taxon>
        <taxon>Solaneae</taxon>
        <taxon>Solanum</taxon>
    </lineage>
</organism>
<dbReference type="PANTHER" id="PTHR24067">
    <property type="entry name" value="UBIQUITIN-CONJUGATING ENZYME E2"/>
    <property type="match status" value="1"/>
</dbReference>
<feature type="domain" description="UBC core" evidence="1">
    <location>
        <begin position="8"/>
        <end position="158"/>
    </location>
</feature>
<sequence>MANSLRDIAIAHIEEARTQWTKEHTTIVARPVMDGSVPNVMLWMCSIPGRNTTDWAGGKYQMRMIFDNNYPTKPPKCMFDRNFFHPNVYPSGLIYMSLLDEDDGWRPNTTIREILEGVQDLLAWPDKTKPVQDSFDLYFKDHEAYKTRVRQQAASYLVSH</sequence>
<dbReference type="InterPro" id="IPR050113">
    <property type="entry name" value="Ub_conjugating_enzyme"/>
</dbReference>
<dbReference type="EMBL" id="GEDG01020287">
    <property type="protein sequence ID" value="JAP19248.1"/>
    <property type="molecule type" value="Transcribed_RNA"/>
</dbReference>
<dbReference type="Pfam" id="PF00179">
    <property type="entry name" value="UQ_con"/>
    <property type="match status" value="1"/>
</dbReference>
<dbReference type="InterPro" id="IPR016135">
    <property type="entry name" value="UBQ-conjugating_enzyme/RWD"/>
</dbReference>
<evidence type="ECO:0000313" key="2">
    <source>
        <dbReference type="EMBL" id="JAP19248.1"/>
    </source>
</evidence>
<dbReference type="AlphaFoldDB" id="A0A0V0HH58"/>